<dbReference type="Gene3D" id="3.30.1330.90">
    <property type="entry name" value="D-3-phosphoglycerate dehydrogenase, domain 3"/>
    <property type="match status" value="1"/>
</dbReference>
<dbReference type="Proteomes" id="UP000831562">
    <property type="component" value="Chromosome"/>
</dbReference>
<dbReference type="InterPro" id="IPR051318">
    <property type="entry name" value="Fe-S_L-Ser"/>
</dbReference>
<keyword evidence="4 11" id="KW-0312">Gluconeogenesis</keyword>
<reference evidence="13" key="1">
    <citation type="submission" date="2022-05" db="EMBL/GenBank/DDBJ databases">
        <title>Using nanopore sequencing to obtain complete genomes from saliva samples.</title>
        <authorList>
            <person name="Baker J.L."/>
        </authorList>
    </citation>
    <scope>NUCLEOTIDE SEQUENCE</scope>
    <source>
        <strain evidence="13">JCVI-JB-Lp32</strain>
    </source>
</reference>
<dbReference type="SUPFAM" id="SSF55021">
    <property type="entry name" value="ACT-like"/>
    <property type="match status" value="1"/>
</dbReference>
<keyword evidence="7 11" id="KW-0408">Iron</keyword>
<dbReference type="InterPro" id="IPR029009">
    <property type="entry name" value="ASB_dom_sf"/>
</dbReference>
<keyword evidence="8 11" id="KW-0411">Iron-sulfur</keyword>
<evidence type="ECO:0000256" key="1">
    <source>
        <dbReference type="ARBA" id="ARBA00001966"/>
    </source>
</evidence>
<dbReference type="GO" id="GO:0006094">
    <property type="term" value="P:gluconeogenesis"/>
    <property type="evidence" value="ECO:0007669"/>
    <property type="project" value="UniProtKB-KW"/>
</dbReference>
<dbReference type="AlphaFoldDB" id="A0A9E7ADN4"/>
<dbReference type="InterPro" id="IPR002912">
    <property type="entry name" value="ACT_dom"/>
</dbReference>
<dbReference type="Pfam" id="PF01842">
    <property type="entry name" value="ACT"/>
    <property type="match status" value="1"/>
</dbReference>
<dbReference type="CDD" id="cd04903">
    <property type="entry name" value="ACT_LSD"/>
    <property type="match status" value="1"/>
</dbReference>
<evidence type="ECO:0000256" key="8">
    <source>
        <dbReference type="ARBA" id="ARBA00023014"/>
    </source>
</evidence>
<comment type="cofactor">
    <cofactor evidence="1 11">
        <name>[4Fe-4S] cluster</name>
        <dbReference type="ChEBI" id="CHEBI:49883"/>
    </cofactor>
</comment>
<comment type="similarity">
    <text evidence="3 11">Belongs to the iron-sulfur dependent L-serine dehydratase family.</text>
</comment>
<dbReference type="InterPro" id="IPR004642">
    <property type="entry name" value="Ser_deHydtase_asu"/>
</dbReference>
<evidence type="ECO:0000256" key="5">
    <source>
        <dbReference type="ARBA" id="ARBA00022485"/>
    </source>
</evidence>
<evidence type="ECO:0000259" key="12">
    <source>
        <dbReference type="PROSITE" id="PS51671"/>
    </source>
</evidence>
<gene>
    <name evidence="13" type="primary">sdaAA</name>
    <name evidence="13" type="ORF">M3I19_03025</name>
</gene>
<evidence type="ECO:0000256" key="7">
    <source>
        <dbReference type="ARBA" id="ARBA00023004"/>
    </source>
</evidence>
<sequence length="549" mass="56801">MISMSAFEVLGPIMVGPSSSHTAGALRIALVARSLAPKQLERVEFWLYNSFSHTHLGHGTDYALIAGILGLAPDDTRVREALTLAEEARLNYSVIEKGDDETLHPNTVEIHLYGTDNVHVSVMGESVGGGRIRISGVNGVRIRMSGDMPTIFVSHRDKPGVLAALTTILATQNINVATMRTFRSERGGFAHTVFEIDEPIEQKVLDLFQLAPHVSYAAQVSIPGAAPQVTNDVLSGAFDNGADLLARCSKTGASIGQIMRQREKDLRPDADVDAEMAHVLEIMRDEVHDTIKTPRQSIGGLLNGQAKTVANTPAAISSALMGTTQTRAVAYAMAVLERSATMGVIVAAPTAGASGVVPGSLISVAEEIGATDEQVISALWNASAIGAILTTNASVSGAEGGCQAEVGSAAAMSASALTELLGGTPQQCLDAASIAISNLLGLVCDPVRGLVEYPCQDRNAIGVAAAVSSSQLALAGVGNPIPFDEVAHAMAEVGAALPVSLRETAKGGLAATPSAPTACASCTGCAPLDQALIDAERMLSSNTRDVPCA</sequence>
<dbReference type="InterPro" id="IPR005131">
    <property type="entry name" value="Ser_deHydtase_bsu"/>
</dbReference>
<evidence type="ECO:0000313" key="14">
    <source>
        <dbReference type="Proteomes" id="UP000831562"/>
    </source>
</evidence>
<dbReference type="InterPro" id="IPR004643">
    <property type="entry name" value="Fe-S_L-Ser_bsu"/>
</dbReference>
<dbReference type="PANTHER" id="PTHR30182">
    <property type="entry name" value="L-SERINE DEHYDRATASE"/>
    <property type="match status" value="1"/>
</dbReference>
<dbReference type="InterPro" id="IPR005130">
    <property type="entry name" value="Ser_deHydtase-like_asu"/>
</dbReference>
<dbReference type="InterPro" id="IPR045865">
    <property type="entry name" value="ACT-like_dom_sf"/>
</dbReference>
<protein>
    <recommendedName>
        <fullName evidence="11">L-serine dehydratase</fullName>
        <ecNumber evidence="11">4.3.1.17</ecNumber>
    </recommendedName>
</protein>
<dbReference type="NCBIfam" id="TIGR00719">
    <property type="entry name" value="sda_beta"/>
    <property type="match status" value="1"/>
</dbReference>
<dbReference type="Pfam" id="PF03313">
    <property type="entry name" value="SDH_alpha"/>
    <property type="match status" value="1"/>
</dbReference>
<dbReference type="SUPFAM" id="SSF143548">
    <property type="entry name" value="Serine metabolism enzymes domain"/>
    <property type="match status" value="1"/>
</dbReference>
<proteinExistence type="inferred from homology"/>
<dbReference type="GO" id="GO:0003941">
    <property type="term" value="F:L-serine ammonia-lyase activity"/>
    <property type="evidence" value="ECO:0007669"/>
    <property type="project" value="UniProtKB-UniRule"/>
</dbReference>
<dbReference type="GO" id="GO:0046872">
    <property type="term" value="F:metal ion binding"/>
    <property type="evidence" value="ECO:0007669"/>
    <property type="project" value="UniProtKB-KW"/>
</dbReference>
<dbReference type="EMBL" id="CP097092">
    <property type="protein sequence ID" value="UQF78661.1"/>
    <property type="molecule type" value="Genomic_DNA"/>
</dbReference>
<name>A0A9E7ADN4_9ACTN</name>
<dbReference type="GO" id="GO:0051539">
    <property type="term" value="F:4 iron, 4 sulfur cluster binding"/>
    <property type="evidence" value="ECO:0007669"/>
    <property type="project" value="UniProtKB-UniRule"/>
</dbReference>
<comment type="catalytic activity">
    <reaction evidence="10 11">
        <text>L-serine = pyruvate + NH4(+)</text>
        <dbReference type="Rhea" id="RHEA:19169"/>
        <dbReference type="ChEBI" id="CHEBI:15361"/>
        <dbReference type="ChEBI" id="CHEBI:28938"/>
        <dbReference type="ChEBI" id="CHEBI:33384"/>
        <dbReference type="EC" id="4.3.1.17"/>
    </reaction>
</comment>
<evidence type="ECO:0000313" key="13">
    <source>
        <dbReference type="EMBL" id="UQF78661.1"/>
    </source>
</evidence>
<dbReference type="Pfam" id="PF03315">
    <property type="entry name" value="SDH_beta"/>
    <property type="match status" value="1"/>
</dbReference>
<accession>A0A9E7ADN4</accession>
<keyword evidence="5 11" id="KW-0004">4Fe-4S</keyword>
<evidence type="ECO:0000256" key="9">
    <source>
        <dbReference type="ARBA" id="ARBA00023239"/>
    </source>
</evidence>
<keyword evidence="9 11" id="KW-0456">Lyase</keyword>
<dbReference type="NCBIfam" id="TIGR00718">
    <property type="entry name" value="sda_alpha"/>
    <property type="match status" value="1"/>
</dbReference>
<evidence type="ECO:0000256" key="4">
    <source>
        <dbReference type="ARBA" id="ARBA00022432"/>
    </source>
</evidence>
<evidence type="ECO:0000256" key="2">
    <source>
        <dbReference type="ARBA" id="ARBA00004742"/>
    </source>
</evidence>
<dbReference type="Gene3D" id="3.30.70.260">
    <property type="match status" value="1"/>
</dbReference>
<dbReference type="EC" id="4.3.1.17" evidence="11"/>
<comment type="pathway">
    <text evidence="2">Carbohydrate biosynthesis; gluconeogenesis.</text>
</comment>
<evidence type="ECO:0000256" key="6">
    <source>
        <dbReference type="ARBA" id="ARBA00022723"/>
    </source>
</evidence>
<evidence type="ECO:0000256" key="3">
    <source>
        <dbReference type="ARBA" id="ARBA00008636"/>
    </source>
</evidence>
<evidence type="ECO:0000256" key="10">
    <source>
        <dbReference type="ARBA" id="ARBA00049406"/>
    </source>
</evidence>
<organism evidence="13 14">
    <name type="scientific">Lancefieldella parvula</name>
    <dbReference type="NCBI Taxonomy" id="1382"/>
    <lineage>
        <taxon>Bacteria</taxon>
        <taxon>Bacillati</taxon>
        <taxon>Actinomycetota</taxon>
        <taxon>Coriobacteriia</taxon>
        <taxon>Coriobacteriales</taxon>
        <taxon>Atopobiaceae</taxon>
        <taxon>Lancefieldella</taxon>
    </lineage>
</organism>
<dbReference type="PANTHER" id="PTHR30182:SF1">
    <property type="entry name" value="L-SERINE DEHYDRATASE 1"/>
    <property type="match status" value="1"/>
</dbReference>
<dbReference type="PROSITE" id="PS51671">
    <property type="entry name" value="ACT"/>
    <property type="match status" value="1"/>
</dbReference>
<feature type="domain" description="ACT" evidence="12">
    <location>
        <begin position="150"/>
        <end position="223"/>
    </location>
</feature>
<keyword evidence="6 11" id="KW-0479">Metal-binding</keyword>
<evidence type="ECO:0000256" key="11">
    <source>
        <dbReference type="RuleBase" id="RU366059"/>
    </source>
</evidence>